<evidence type="ECO:0000313" key="3">
    <source>
        <dbReference type="Proteomes" id="UP000001593"/>
    </source>
</evidence>
<gene>
    <name evidence="2" type="ORF">NEMVEDRAFT_v1g157134</name>
</gene>
<dbReference type="InParanoid" id="A8DW74"/>
<name>A8DW74_NEMVE</name>
<dbReference type="PhylomeDB" id="A8DW74"/>
<feature type="domain" description="TRAF1-6 MATH" evidence="1">
    <location>
        <begin position="5"/>
        <end position="52"/>
    </location>
</feature>
<accession>A8DW74</accession>
<dbReference type="Proteomes" id="UP000001593">
    <property type="component" value="Unassembled WGS sequence"/>
</dbReference>
<dbReference type="EMBL" id="DS479227">
    <property type="protein sequence ID" value="EDO25535.1"/>
    <property type="molecule type" value="Genomic_DNA"/>
</dbReference>
<evidence type="ECO:0000313" key="2">
    <source>
        <dbReference type="EMBL" id="EDO25535.1"/>
    </source>
</evidence>
<dbReference type="Gene3D" id="2.60.210.10">
    <property type="entry name" value="Apoptosis, Tumor Necrosis Factor Receptor Associated Protein 2, Chain A"/>
    <property type="match status" value="1"/>
</dbReference>
<protein>
    <recommendedName>
        <fullName evidence="1">TRAF1-6 MATH domain-containing protein</fullName>
    </recommendedName>
</protein>
<dbReference type="InterPro" id="IPR049342">
    <property type="entry name" value="TRAF1-6_MATH_dom"/>
</dbReference>
<dbReference type="SUPFAM" id="SSF49599">
    <property type="entry name" value="TRAF domain-like"/>
    <property type="match status" value="1"/>
</dbReference>
<dbReference type="AlphaFoldDB" id="A8DW74"/>
<feature type="non-terminal residue" evidence="2">
    <location>
        <position position="1"/>
    </location>
</feature>
<dbReference type="Pfam" id="PF21355">
    <property type="entry name" value="TRAF-mep_MATH"/>
    <property type="match status" value="1"/>
</dbReference>
<dbReference type="HOGENOM" id="CLU_3074728_0_0_1"/>
<sequence>GATPHLNSDLFWTGRYCYKLKLCLALNGDGIATNEFILVYIFISKGKFDALLR</sequence>
<organism evidence="2 3">
    <name type="scientific">Nematostella vectensis</name>
    <name type="common">Starlet sea anemone</name>
    <dbReference type="NCBI Taxonomy" id="45351"/>
    <lineage>
        <taxon>Eukaryota</taxon>
        <taxon>Metazoa</taxon>
        <taxon>Cnidaria</taxon>
        <taxon>Anthozoa</taxon>
        <taxon>Hexacorallia</taxon>
        <taxon>Actiniaria</taxon>
        <taxon>Edwardsiidae</taxon>
        <taxon>Nematostella</taxon>
    </lineage>
</organism>
<proteinExistence type="predicted"/>
<keyword evidence="3" id="KW-1185">Reference proteome</keyword>
<dbReference type="InterPro" id="IPR008974">
    <property type="entry name" value="TRAF-like"/>
</dbReference>
<reference evidence="2 3" key="1">
    <citation type="journal article" date="2007" name="Science">
        <title>Sea anemone genome reveals ancestral eumetazoan gene repertoire and genomic organization.</title>
        <authorList>
            <person name="Putnam N.H."/>
            <person name="Srivastava M."/>
            <person name="Hellsten U."/>
            <person name="Dirks B."/>
            <person name="Chapman J."/>
            <person name="Salamov A."/>
            <person name="Terry A."/>
            <person name="Shapiro H."/>
            <person name="Lindquist E."/>
            <person name="Kapitonov V.V."/>
            <person name="Jurka J."/>
            <person name="Genikhovich G."/>
            <person name="Grigoriev I.V."/>
            <person name="Lucas S.M."/>
            <person name="Steele R.E."/>
            <person name="Finnerty J.R."/>
            <person name="Technau U."/>
            <person name="Martindale M.Q."/>
            <person name="Rokhsar D.S."/>
        </authorList>
    </citation>
    <scope>NUCLEOTIDE SEQUENCE [LARGE SCALE GENOMIC DNA]</scope>
    <source>
        <strain evidence="3">CH2 X CH6</strain>
    </source>
</reference>
<evidence type="ECO:0000259" key="1">
    <source>
        <dbReference type="Pfam" id="PF21355"/>
    </source>
</evidence>